<reference evidence="14" key="2">
    <citation type="journal article" date="2020" name="Gigascience">
        <title>An improved pig reference genome sequence to enable pig genetics and genomics research.</title>
        <authorList>
            <person name="Warr A."/>
            <person name="Affara N."/>
            <person name="Aken B."/>
            <person name="Beiki H."/>
            <person name="Bickhart D.M."/>
            <person name="Billis K."/>
            <person name="Chow W."/>
            <person name="Eory L."/>
            <person name="Finlayson H.A."/>
            <person name="Flicek P."/>
            <person name="Giron C.G."/>
            <person name="Griffin D.K."/>
            <person name="Hall R."/>
            <person name="Hannum G."/>
            <person name="Hourlier T."/>
            <person name="Howe K."/>
            <person name="Hume D.A."/>
            <person name="Izuogu O."/>
            <person name="Kim K."/>
            <person name="Koren S."/>
            <person name="Liu H."/>
            <person name="Manchanda N."/>
            <person name="Martin F.J."/>
            <person name="Nonneman D.J."/>
            <person name="O'Connor R.E."/>
            <person name="Phillippy A.M."/>
            <person name="Rohrer G.A."/>
            <person name="Rosen B.D."/>
            <person name="Rund L.A."/>
            <person name="Sargent C.A."/>
            <person name="Schook L.B."/>
            <person name="Schroeder S.G."/>
            <person name="Schwartz A.S."/>
            <person name="Skinner B.M."/>
            <person name="Talbot R."/>
            <person name="Tseng E."/>
            <person name="Tuggle C.K."/>
            <person name="Watson M."/>
            <person name="Smith T.P.L."/>
            <person name="Archibald A.L."/>
        </authorList>
    </citation>
    <scope>NUCLEOTIDE SEQUENCE [LARGE SCALE GENOMIC DNA]</scope>
    <source>
        <strain evidence="14">Duroc</strain>
    </source>
</reference>
<keyword evidence="11" id="KW-0393">Immunoglobulin domain</keyword>
<evidence type="ECO:0000256" key="1">
    <source>
        <dbReference type="ARBA" id="ARBA00004479"/>
    </source>
</evidence>
<evidence type="ECO:0000313" key="14">
    <source>
        <dbReference type="Ensembl" id="ENSSSCP00000064019.1"/>
    </source>
</evidence>
<dbReference type="GO" id="GO:0006955">
    <property type="term" value="P:immune response"/>
    <property type="evidence" value="ECO:0000318"/>
    <property type="project" value="GO_Central"/>
</dbReference>
<keyword evidence="8 12" id="KW-0472">Membrane</keyword>
<dbReference type="Ensembl" id="ENSSSCT00000075253.1">
    <property type="protein sequence ID" value="ENSSSCP00000064019.1"/>
    <property type="gene ID" value="ENSSSCG00000006378.6"/>
</dbReference>
<proteinExistence type="predicted"/>
<dbReference type="InterPro" id="IPR013106">
    <property type="entry name" value="Ig_V-set"/>
</dbReference>
<dbReference type="PANTHER" id="PTHR12080">
    <property type="entry name" value="SIGNALING LYMPHOCYTIC ACTIVATION MOLECULE"/>
    <property type="match status" value="1"/>
</dbReference>
<protein>
    <submittedName>
        <fullName evidence="14">SLAM family member 7</fullName>
    </submittedName>
</protein>
<dbReference type="SMR" id="A0A5G2QPL8"/>
<keyword evidence="10" id="KW-0325">Glycoprotein</keyword>
<accession>A0A5G2QPL8</accession>
<reference evidence="15" key="1">
    <citation type="submission" date="2009-11" db="EMBL/GenBank/DDBJ databases">
        <authorList>
            <consortium name="Porcine genome sequencing project"/>
        </authorList>
    </citation>
    <scope>NUCLEOTIDE SEQUENCE [LARGE SCALE GENOMIC DNA]</scope>
    <source>
        <strain evidence="15">Duroc</strain>
    </source>
</reference>
<dbReference type="FunFam" id="2.60.40.10:FF:000470">
    <property type="entry name" value="SLAM family member 7"/>
    <property type="match status" value="1"/>
</dbReference>
<organism evidence="14 15">
    <name type="scientific">Sus scrofa</name>
    <name type="common">Pig</name>
    <dbReference type="NCBI Taxonomy" id="9823"/>
    <lineage>
        <taxon>Eukaryota</taxon>
        <taxon>Metazoa</taxon>
        <taxon>Chordata</taxon>
        <taxon>Craniata</taxon>
        <taxon>Vertebrata</taxon>
        <taxon>Euteleostomi</taxon>
        <taxon>Mammalia</taxon>
        <taxon>Eutheria</taxon>
        <taxon>Laurasiatheria</taxon>
        <taxon>Artiodactyla</taxon>
        <taxon>Suina</taxon>
        <taxon>Suidae</taxon>
        <taxon>Sus</taxon>
    </lineage>
</organism>
<keyword evidence="4" id="KW-0732">Signal</keyword>
<gene>
    <name evidence="14" type="primary">SLAMF7</name>
</gene>
<dbReference type="Gene3D" id="2.60.40.10">
    <property type="entry name" value="Immunoglobulins"/>
    <property type="match status" value="2"/>
</dbReference>
<keyword evidence="3 12" id="KW-0812">Transmembrane</keyword>
<dbReference type="PANTHER" id="PTHR12080:SF46">
    <property type="entry name" value="SLAM FAMILY MEMBER 7"/>
    <property type="match status" value="1"/>
</dbReference>
<evidence type="ECO:0000256" key="11">
    <source>
        <dbReference type="ARBA" id="ARBA00023319"/>
    </source>
</evidence>
<dbReference type="Pfam" id="PF07686">
    <property type="entry name" value="V-set"/>
    <property type="match status" value="1"/>
</dbReference>
<comment type="subcellular location">
    <subcellularLocation>
        <location evidence="1">Membrane</location>
        <topology evidence="1">Single-pass type I membrane protein</topology>
    </subcellularLocation>
</comment>
<evidence type="ECO:0000259" key="13">
    <source>
        <dbReference type="PROSITE" id="PS50835"/>
    </source>
</evidence>
<keyword evidence="7" id="KW-1064">Adaptive immunity</keyword>
<dbReference type="GO" id="GO:0009897">
    <property type="term" value="C:external side of plasma membrane"/>
    <property type="evidence" value="ECO:0000318"/>
    <property type="project" value="GO_Central"/>
</dbReference>
<dbReference type="Proteomes" id="UP000008227">
    <property type="component" value="Chromosome 4"/>
</dbReference>
<dbReference type="SUPFAM" id="SSF48726">
    <property type="entry name" value="Immunoglobulin"/>
    <property type="match status" value="1"/>
</dbReference>
<dbReference type="ExpressionAtlas" id="A0A5G2QPL8">
    <property type="expression patterns" value="baseline and differential"/>
</dbReference>
<dbReference type="Bgee" id="ENSSSCG00000006378">
    <property type="expression patterns" value="Expressed in spleen and 23 other cell types or tissues"/>
</dbReference>
<evidence type="ECO:0000256" key="7">
    <source>
        <dbReference type="ARBA" id="ARBA00023130"/>
    </source>
</evidence>
<feature type="transmembrane region" description="Helical" evidence="12">
    <location>
        <begin position="277"/>
        <end position="300"/>
    </location>
</feature>
<evidence type="ECO:0000256" key="3">
    <source>
        <dbReference type="ARBA" id="ARBA00022692"/>
    </source>
</evidence>
<evidence type="ECO:0000256" key="5">
    <source>
        <dbReference type="ARBA" id="ARBA00022859"/>
    </source>
</evidence>
<dbReference type="InterPro" id="IPR007110">
    <property type="entry name" value="Ig-like_dom"/>
</dbReference>
<dbReference type="FunFam" id="2.60.40.10:FF:000820">
    <property type="entry name" value="SLAM family member 7"/>
    <property type="match status" value="1"/>
</dbReference>
<dbReference type="STRING" id="9823.ENSSSCP00000064019"/>
<dbReference type="GO" id="GO:0002250">
    <property type="term" value="P:adaptive immune response"/>
    <property type="evidence" value="ECO:0007669"/>
    <property type="project" value="UniProtKB-KW"/>
</dbReference>
<dbReference type="GO" id="GO:0042110">
    <property type="term" value="P:T cell activation"/>
    <property type="evidence" value="ECO:0000318"/>
    <property type="project" value="GO_Central"/>
</dbReference>
<name>A0A5G2QPL8_PIG</name>
<dbReference type="InterPro" id="IPR013783">
    <property type="entry name" value="Ig-like_fold"/>
</dbReference>
<dbReference type="AlphaFoldDB" id="A0A5G2QPL8"/>
<dbReference type="InterPro" id="IPR036179">
    <property type="entry name" value="Ig-like_dom_sf"/>
</dbReference>
<evidence type="ECO:0000256" key="9">
    <source>
        <dbReference type="ARBA" id="ARBA00023157"/>
    </source>
</evidence>
<evidence type="ECO:0000256" key="10">
    <source>
        <dbReference type="ARBA" id="ARBA00023180"/>
    </source>
</evidence>
<dbReference type="InterPro" id="IPR015631">
    <property type="entry name" value="CD2/SLAM_rcpt"/>
</dbReference>
<dbReference type="FunCoup" id="A0A5G2QPL8">
    <property type="interactions" value="143"/>
</dbReference>
<dbReference type="GO" id="GO:0045087">
    <property type="term" value="P:innate immune response"/>
    <property type="evidence" value="ECO:0007669"/>
    <property type="project" value="UniProtKB-KW"/>
</dbReference>
<dbReference type="GeneTree" id="ENSGT01030000234540"/>
<reference evidence="14" key="3">
    <citation type="submission" date="2025-08" db="UniProtKB">
        <authorList>
            <consortium name="Ensembl"/>
        </authorList>
    </citation>
    <scope>IDENTIFICATION</scope>
</reference>
<dbReference type="PROSITE" id="PS50835">
    <property type="entry name" value="IG_LIKE"/>
    <property type="match status" value="1"/>
</dbReference>
<evidence type="ECO:0000256" key="6">
    <source>
        <dbReference type="ARBA" id="ARBA00022989"/>
    </source>
</evidence>
<evidence type="ECO:0000256" key="2">
    <source>
        <dbReference type="ARBA" id="ARBA00022588"/>
    </source>
</evidence>
<dbReference type="InParanoid" id="A0A5G2QPL8"/>
<evidence type="ECO:0000313" key="15">
    <source>
        <dbReference type="Proteomes" id="UP000008227"/>
    </source>
</evidence>
<evidence type="ECO:0000256" key="4">
    <source>
        <dbReference type="ARBA" id="ARBA00022729"/>
    </source>
</evidence>
<keyword evidence="2" id="KW-0399">Innate immunity</keyword>
<sequence>MLHLISSLPAHRFFSHIGYHRILSRVPCAIQDSFKLSWFELEPLPQVRQTGYLLHLQQNQLSQEQGPAACGVLKKLVGAVGGSVTFPLNLSANMIDSIIWVFNTTTFVTIQPKMADKKALIIVTQQRNKERVDFPNESYSLKLSKLKKNDSGAYRVEIYSSTLQNPLSQEYELRVYEYLSKPKVTVGLQNNNNGTCVTNLTCSTEEGEEDVTYSWISLGQANNESYGGSILPISLRREKRDMTFICLARNPISSNSSNPIFAWKLCKGTTGGLATSGIFSILLSFILLCFLALMLIILIIRRERRKASIEEKGGVGTHPEILSCSPPSGETLEYDTIPHLKNTIPEENSLNTLYSTVQIPPKVEKPHSLPELPDTPGPFTYENII</sequence>
<dbReference type="GO" id="GO:0042802">
    <property type="term" value="F:identical protein binding"/>
    <property type="evidence" value="ECO:0007669"/>
    <property type="project" value="Ensembl"/>
</dbReference>
<keyword evidence="5" id="KW-0391">Immunity</keyword>
<evidence type="ECO:0000256" key="8">
    <source>
        <dbReference type="ARBA" id="ARBA00023136"/>
    </source>
</evidence>
<reference evidence="14" key="4">
    <citation type="submission" date="2025-09" db="UniProtKB">
        <authorList>
            <consortium name="Ensembl"/>
        </authorList>
    </citation>
    <scope>IDENTIFICATION</scope>
</reference>
<keyword evidence="9" id="KW-1015">Disulfide bond</keyword>
<feature type="domain" description="Ig-like" evidence="13">
    <location>
        <begin position="182"/>
        <end position="262"/>
    </location>
</feature>
<keyword evidence="6 12" id="KW-1133">Transmembrane helix</keyword>
<evidence type="ECO:0000256" key="12">
    <source>
        <dbReference type="SAM" id="Phobius"/>
    </source>
</evidence>
<dbReference type="Reactome" id="R-SSC-198933">
    <property type="pathway name" value="Immunoregulatory interactions between a Lymphoid and a non-Lymphoid cell"/>
</dbReference>
<keyword evidence="15" id="KW-1185">Reference proteome</keyword>